<keyword evidence="9" id="KW-1185">Reference proteome</keyword>
<accession>A0AAV8S9X2</accession>
<comment type="caution">
    <text evidence="8">The sequence shown here is derived from an EMBL/GenBank/DDBJ whole genome shotgun (WGS) entry which is preliminary data.</text>
</comment>
<reference evidence="8 9" key="1">
    <citation type="submission" date="2021-09" db="EMBL/GenBank/DDBJ databases">
        <title>Genomic insights and catalytic innovation underlie evolution of tropane alkaloids biosynthesis.</title>
        <authorList>
            <person name="Wang Y.-J."/>
            <person name="Tian T."/>
            <person name="Huang J.-P."/>
            <person name="Huang S.-X."/>
        </authorList>
    </citation>
    <scope>NUCLEOTIDE SEQUENCE [LARGE SCALE GENOMIC DNA]</scope>
    <source>
        <strain evidence="8">KIB-2018</strain>
        <tissue evidence="8">Leaf</tissue>
    </source>
</reference>
<feature type="transmembrane region" description="Helical" evidence="6">
    <location>
        <begin position="41"/>
        <end position="64"/>
    </location>
</feature>
<dbReference type="AlphaFoldDB" id="A0AAV8S9X2"/>
<feature type="domain" description="Late embryogenesis abundant protein LEA-2 subgroup" evidence="7">
    <location>
        <begin position="101"/>
        <end position="200"/>
    </location>
</feature>
<protein>
    <recommendedName>
        <fullName evidence="7">Late embryogenesis abundant protein LEA-2 subgroup domain-containing protein</fullName>
    </recommendedName>
</protein>
<proteinExistence type="predicted"/>
<keyword evidence="4 6" id="KW-0472">Membrane</keyword>
<dbReference type="GO" id="GO:0098542">
    <property type="term" value="P:defense response to other organism"/>
    <property type="evidence" value="ECO:0007669"/>
    <property type="project" value="InterPro"/>
</dbReference>
<evidence type="ECO:0000313" key="8">
    <source>
        <dbReference type="EMBL" id="KAJ8748960.1"/>
    </source>
</evidence>
<dbReference type="InterPro" id="IPR004864">
    <property type="entry name" value="LEA_2"/>
</dbReference>
<dbReference type="Proteomes" id="UP001159364">
    <property type="component" value="Linkage Group LG12"/>
</dbReference>
<evidence type="ECO:0000256" key="5">
    <source>
        <dbReference type="SAM" id="MobiDB-lite"/>
    </source>
</evidence>
<evidence type="ECO:0000256" key="4">
    <source>
        <dbReference type="ARBA" id="ARBA00023136"/>
    </source>
</evidence>
<dbReference type="EMBL" id="JAIWQS010000012">
    <property type="protein sequence ID" value="KAJ8748960.1"/>
    <property type="molecule type" value="Genomic_DNA"/>
</dbReference>
<evidence type="ECO:0000256" key="3">
    <source>
        <dbReference type="ARBA" id="ARBA00022989"/>
    </source>
</evidence>
<feature type="compositionally biased region" description="Basic and acidic residues" evidence="5">
    <location>
        <begin position="1"/>
        <end position="19"/>
    </location>
</feature>
<evidence type="ECO:0000256" key="2">
    <source>
        <dbReference type="ARBA" id="ARBA00022692"/>
    </source>
</evidence>
<organism evidence="8 9">
    <name type="scientific">Erythroxylum novogranatense</name>
    <dbReference type="NCBI Taxonomy" id="1862640"/>
    <lineage>
        <taxon>Eukaryota</taxon>
        <taxon>Viridiplantae</taxon>
        <taxon>Streptophyta</taxon>
        <taxon>Embryophyta</taxon>
        <taxon>Tracheophyta</taxon>
        <taxon>Spermatophyta</taxon>
        <taxon>Magnoliopsida</taxon>
        <taxon>eudicotyledons</taxon>
        <taxon>Gunneridae</taxon>
        <taxon>Pentapetalae</taxon>
        <taxon>rosids</taxon>
        <taxon>fabids</taxon>
        <taxon>Malpighiales</taxon>
        <taxon>Erythroxylaceae</taxon>
        <taxon>Erythroxylum</taxon>
    </lineage>
</organism>
<sequence length="221" mass="24688">MAERDHVRPLAPARDRPSSDDETGTSSPNSKKPRERRLIKLCWCITAFLVIVAIVVTVLIFTIFRVKDPIIKMNGVTISKLELINGTIPDPKSNITLLADLSVKNPNLASFKYSNTTTSIFYHGGLVGEVRGPPGRAKPRRTMRMNLTVDIMTDRLISDPNLFADVSSGVVTMTSFSRVPGKMKFLKIIRKHVTVKMNCSLELNVLSQKIHTQKCNRKVDV</sequence>
<dbReference type="PANTHER" id="PTHR31234">
    <property type="entry name" value="LATE EMBRYOGENESIS ABUNDANT (LEA) HYDROXYPROLINE-RICH GLYCOPROTEIN FAMILY"/>
    <property type="match status" value="1"/>
</dbReference>
<feature type="region of interest" description="Disordered" evidence="5">
    <location>
        <begin position="1"/>
        <end position="32"/>
    </location>
</feature>
<keyword evidence="3 6" id="KW-1133">Transmembrane helix</keyword>
<evidence type="ECO:0000313" key="9">
    <source>
        <dbReference type="Proteomes" id="UP001159364"/>
    </source>
</evidence>
<dbReference type="Gene3D" id="2.60.40.1820">
    <property type="match status" value="1"/>
</dbReference>
<dbReference type="InterPro" id="IPR044839">
    <property type="entry name" value="NDR1-like"/>
</dbReference>
<gene>
    <name evidence="8" type="ORF">K2173_013398</name>
</gene>
<keyword evidence="2 6" id="KW-0812">Transmembrane</keyword>
<dbReference type="Pfam" id="PF03168">
    <property type="entry name" value="LEA_2"/>
    <property type="match status" value="1"/>
</dbReference>
<dbReference type="GO" id="GO:0016020">
    <property type="term" value="C:membrane"/>
    <property type="evidence" value="ECO:0007669"/>
    <property type="project" value="UniProtKB-SubCell"/>
</dbReference>
<evidence type="ECO:0000259" key="7">
    <source>
        <dbReference type="Pfam" id="PF03168"/>
    </source>
</evidence>
<evidence type="ECO:0000256" key="1">
    <source>
        <dbReference type="ARBA" id="ARBA00004167"/>
    </source>
</evidence>
<name>A0AAV8S9X2_9ROSI</name>
<evidence type="ECO:0000256" key="6">
    <source>
        <dbReference type="SAM" id="Phobius"/>
    </source>
</evidence>
<dbReference type="PANTHER" id="PTHR31234:SF65">
    <property type="entry name" value="LATE EMBRYOGENESIS ABUNDANT PROTEIN, LEA_2 SUBGROUP"/>
    <property type="match status" value="1"/>
</dbReference>
<comment type="subcellular location">
    <subcellularLocation>
        <location evidence="1">Membrane</location>
        <topology evidence="1">Single-pass membrane protein</topology>
    </subcellularLocation>
</comment>